<dbReference type="KEGG" id="dpt:Deipr_2331"/>
<accession>F0RQ97</accession>
<keyword evidence="1 2" id="KW-0238">DNA-binding</keyword>
<dbReference type="NCBIfam" id="TIGR00621">
    <property type="entry name" value="ssb"/>
    <property type="match status" value="2"/>
</dbReference>
<dbReference type="SUPFAM" id="SSF50249">
    <property type="entry name" value="Nucleic acid-binding proteins"/>
    <property type="match status" value="2"/>
</dbReference>
<dbReference type="AlphaFoldDB" id="F0RQ97"/>
<evidence type="ECO:0000256" key="3">
    <source>
        <dbReference type="RuleBase" id="RU000524"/>
    </source>
</evidence>
<dbReference type="RefSeq" id="WP_013615810.1">
    <property type="nucleotide sequence ID" value="NC_015162.1"/>
</dbReference>
<evidence type="ECO:0000256" key="1">
    <source>
        <dbReference type="ARBA" id="ARBA00023125"/>
    </source>
</evidence>
<dbReference type="HAMAP" id="MF_00984">
    <property type="entry name" value="SSB"/>
    <property type="match status" value="1"/>
</dbReference>
<dbReference type="GO" id="GO:0009295">
    <property type="term" value="C:nucleoid"/>
    <property type="evidence" value="ECO:0007669"/>
    <property type="project" value="TreeGrafter"/>
</dbReference>
<dbReference type="GO" id="GO:0006260">
    <property type="term" value="P:DNA replication"/>
    <property type="evidence" value="ECO:0007669"/>
    <property type="project" value="InterPro"/>
</dbReference>
<gene>
    <name evidence="5" type="ordered locus">Deipr_2331</name>
</gene>
<evidence type="ECO:0000313" key="5">
    <source>
        <dbReference type="EMBL" id="ADY27456.1"/>
    </source>
</evidence>
<dbReference type="Pfam" id="PF00436">
    <property type="entry name" value="SSB"/>
    <property type="match status" value="2"/>
</dbReference>
<feature type="region of interest" description="Disordered" evidence="4">
    <location>
        <begin position="231"/>
        <end position="287"/>
    </location>
</feature>
<keyword evidence="5" id="KW-0614">Plasmid</keyword>
<dbReference type="PANTHER" id="PTHR10302">
    <property type="entry name" value="SINGLE-STRANDED DNA-BINDING PROTEIN"/>
    <property type="match status" value="1"/>
</dbReference>
<proteinExistence type="inferred from homology"/>
<dbReference type="InterPro" id="IPR011344">
    <property type="entry name" value="ssDNA-bd"/>
</dbReference>
<dbReference type="EMBL" id="CP002538">
    <property type="protein sequence ID" value="ADY27456.1"/>
    <property type="molecule type" value="Genomic_DNA"/>
</dbReference>
<geneLocation type="plasmid" evidence="5 6">
    <name>pDEIPR02</name>
</geneLocation>
<dbReference type="PROSITE" id="PS50935">
    <property type="entry name" value="SSB"/>
    <property type="match status" value="2"/>
</dbReference>
<name>F0RQ97_DEIPM</name>
<protein>
    <recommendedName>
        <fullName evidence="2 3">Single-stranded DNA-binding protein</fullName>
        <shortName evidence="2">SSB</shortName>
    </recommendedName>
</protein>
<comment type="caution">
    <text evidence="2">Lacks conserved residue(s) required for the propagation of feature annotation.</text>
</comment>
<reference evidence="5 6" key="2">
    <citation type="journal article" date="2012" name="Stand. Genomic Sci.">
        <title>Complete genome sequence of the orange-red pigmented, radioresistant Deinococcus proteolyticus type strain (MRP(T)).</title>
        <authorList>
            <person name="Copeland A."/>
            <person name="Zeytun A."/>
            <person name="Yassawong M."/>
            <person name="Nolan M."/>
            <person name="Lucas S."/>
            <person name="Hammon N."/>
            <person name="Deshpande S."/>
            <person name="Cheng J.F."/>
            <person name="Han C."/>
            <person name="Tapia R."/>
            <person name="Goodwin L.A."/>
            <person name="Pitluck S."/>
            <person name="Mavromatis K."/>
            <person name="Liolios K."/>
            <person name="Pagani I."/>
            <person name="Ivanova N."/>
            <person name="Mikhailova N."/>
            <person name="Pati A."/>
            <person name="Chen A."/>
            <person name="Palaniappan K."/>
            <person name="Land M."/>
            <person name="Hauser L."/>
            <person name="Jeffries C.D."/>
            <person name="Brambilla E.M."/>
            <person name="Rohde M."/>
            <person name="Sikorski J."/>
            <person name="Pukall R."/>
            <person name="Goker M."/>
            <person name="Detter J.C."/>
            <person name="Woyke T."/>
            <person name="Bristow J."/>
            <person name="Eisen J.A."/>
            <person name="Markowitz V."/>
            <person name="Hugenholtz P."/>
            <person name="Kyrpides N.C."/>
            <person name="Klenk H.P."/>
            <person name="Lapidus A."/>
        </authorList>
    </citation>
    <scope>NUCLEOTIDE SEQUENCE [LARGE SCALE GENOMIC DNA]</scope>
    <source>
        <strain evidence="6">ATCC 35074 / DSM 20540 / JCM 6276 / NBRC 101906 / NCIMB 13154 / VKM Ac-1939 / CCM 2703 / MRP</strain>
        <plasmid evidence="6">Plasmid pDEIPR02</plasmid>
    </source>
</reference>
<keyword evidence="6" id="KW-1185">Reference proteome</keyword>
<dbReference type="PANTHER" id="PTHR10302:SF27">
    <property type="entry name" value="SINGLE-STRANDED DNA-BINDING PROTEIN"/>
    <property type="match status" value="1"/>
</dbReference>
<dbReference type="CDD" id="cd04496">
    <property type="entry name" value="SSB_OBF"/>
    <property type="match status" value="2"/>
</dbReference>
<dbReference type="Proteomes" id="UP000007718">
    <property type="component" value="Plasmid pDEIPR02"/>
</dbReference>
<organism evidence="5 6">
    <name type="scientific">Deinococcus proteolyticus (strain ATCC 35074 / DSM 20540 / JCM 6276 / NBRC 101906 / NCIMB 13154 / VKM Ac-1939 / CCM 2703 / MRP)</name>
    <dbReference type="NCBI Taxonomy" id="693977"/>
    <lineage>
        <taxon>Bacteria</taxon>
        <taxon>Thermotogati</taxon>
        <taxon>Deinococcota</taxon>
        <taxon>Deinococci</taxon>
        <taxon>Deinococcales</taxon>
        <taxon>Deinococcaceae</taxon>
        <taxon>Deinococcus</taxon>
    </lineage>
</organism>
<dbReference type="Gene3D" id="2.40.50.140">
    <property type="entry name" value="Nucleic acid-binding proteins"/>
    <property type="match status" value="2"/>
</dbReference>
<dbReference type="GO" id="GO:0003697">
    <property type="term" value="F:single-stranded DNA binding"/>
    <property type="evidence" value="ECO:0007669"/>
    <property type="project" value="UniProtKB-UniRule"/>
</dbReference>
<dbReference type="InterPro" id="IPR012340">
    <property type="entry name" value="NA-bd_OB-fold"/>
</dbReference>
<feature type="compositionally biased region" description="Low complexity" evidence="4">
    <location>
        <begin position="248"/>
        <end position="261"/>
    </location>
</feature>
<evidence type="ECO:0000313" key="6">
    <source>
        <dbReference type="Proteomes" id="UP000007718"/>
    </source>
</evidence>
<sequence length="287" mass="31478">MAQGTKLAIMIGALARDPELRYTQSGLAVYTATVAGETHQTSHDGRALKLPFYHQVTALGKFAEYLGERDYRSGDVALVEGELEDNRFETADGKKRNNVRIRAQRLDLLEGQGELVKDAGGGVRLAGGMNEVTLIGNLTRDPELRYTSSGDAVMEVTIATNERWKDRQDEWQEKAHYFKAVLWRELAEQHQDLKKGAPVLVKGRLKNESWTDDEGDKRSTSKVEAATLVPLMGRARQGDDVRQPAPAPAAAPSTSSALPRSGGPVSGGLDIDQGLNDFPPYEDDMPF</sequence>
<evidence type="ECO:0000256" key="4">
    <source>
        <dbReference type="SAM" id="MobiDB-lite"/>
    </source>
</evidence>
<evidence type="ECO:0000256" key="2">
    <source>
        <dbReference type="HAMAP-Rule" id="MF_00984"/>
    </source>
</evidence>
<dbReference type="HOGENOM" id="CLU_087573_0_0_0"/>
<dbReference type="InterPro" id="IPR000424">
    <property type="entry name" value="Primosome_PriB/ssb"/>
</dbReference>
<dbReference type="OrthoDB" id="9809878at2"/>
<reference evidence="6" key="1">
    <citation type="submission" date="2011-02" db="EMBL/GenBank/DDBJ databases">
        <title>The complete sequence of plasmid2 of Deinococcus proteolyticus DSM 20540.</title>
        <authorList>
            <consortium name="US DOE Joint Genome Institute (JGI-PGF)"/>
            <person name="Lucas S."/>
            <person name="Copeland A."/>
            <person name="Lapidus A."/>
            <person name="Bruce D."/>
            <person name="Goodwin L."/>
            <person name="Pitluck S."/>
            <person name="Kyrpides N."/>
            <person name="Mavromatis K."/>
            <person name="Pagani I."/>
            <person name="Ivanova N."/>
            <person name="Ovchinnikova G."/>
            <person name="Zeytun A."/>
            <person name="Detter J.C."/>
            <person name="Han C."/>
            <person name="Land M."/>
            <person name="Hauser L."/>
            <person name="Markowitz V."/>
            <person name="Cheng J.-F."/>
            <person name="Hugenholtz P."/>
            <person name="Woyke T."/>
            <person name="Wu D."/>
            <person name="Pukall R."/>
            <person name="Steenblock K."/>
            <person name="Brambilla E."/>
            <person name="Klenk H.-P."/>
            <person name="Eisen J.A."/>
        </authorList>
    </citation>
    <scope>NUCLEOTIDE SEQUENCE [LARGE SCALE GENOMIC DNA]</scope>
    <source>
        <strain evidence="6">ATCC 35074 / DSM 20540 / JCM 6276 / NBRC 101906 / NCIMB 13154 / VKM Ac-1939 / CCM 2703 / MRP</strain>
        <plasmid evidence="6">Plasmid pDEIPR02</plasmid>
    </source>
</reference>